<evidence type="ECO:0000313" key="3">
    <source>
        <dbReference type="Proteomes" id="UP001189429"/>
    </source>
</evidence>
<dbReference type="EMBL" id="CAUYUJ010004492">
    <property type="protein sequence ID" value="CAK0809834.1"/>
    <property type="molecule type" value="Genomic_DNA"/>
</dbReference>
<name>A0ABN9R134_9DINO</name>
<feature type="compositionally biased region" description="Low complexity" evidence="1">
    <location>
        <begin position="226"/>
        <end position="238"/>
    </location>
</feature>
<gene>
    <name evidence="2" type="ORF">PCOR1329_LOCUS14970</name>
</gene>
<feature type="region of interest" description="Disordered" evidence="1">
    <location>
        <begin position="167"/>
        <end position="238"/>
    </location>
</feature>
<feature type="compositionally biased region" description="Basic residues" evidence="1">
    <location>
        <begin position="1"/>
        <end position="12"/>
    </location>
</feature>
<accession>A0ABN9R134</accession>
<organism evidence="2 3">
    <name type="scientific">Prorocentrum cordatum</name>
    <dbReference type="NCBI Taxonomy" id="2364126"/>
    <lineage>
        <taxon>Eukaryota</taxon>
        <taxon>Sar</taxon>
        <taxon>Alveolata</taxon>
        <taxon>Dinophyceae</taxon>
        <taxon>Prorocentrales</taxon>
        <taxon>Prorocentraceae</taxon>
        <taxon>Prorocentrum</taxon>
    </lineage>
</organism>
<comment type="caution">
    <text evidence="2">The sequence shown here is derived from an EMBL/GenBank/DDBJ whole genome shotgun (WGS) entry which is preliminary data.</text>
</comment>
<feature type="non-terminal residue" evidence="2">
    <location>
        <position position="349"/>
    </location>
</feature>
<reference evidence="2" key="1">
    <citation type="submission" date="2023-10" db="EMBL/GenBank/DDBJ databases">
        <authorList>
            <person name="Chen Y."/>
            <person name="Shah S."/>
            <person name="Dougan E. K."/>
            <person name="Thang M."/>
            <person name="Chan C."/>
        </authorList>
    </citation>
    <scope>NUCLEOTIDE SEQUENCE [LARGE SCALE GENOMIC DNA]</scope>
</reference>
<evidence type="ECO:0000313" key="2">
    <source>
        <dbReference type="EMBL" id="CAK0809834.1"/>
    </source>
</evidence>
<proteinExistence type="predicted"/>
<keyword evidence="3" id="KW-1185">Reference proteome</keyword>
<protein>
    <submittedName>
        <fullName evidence="2">Uncharacterized protein</fullName>
    </submittedName>
</protein>
<feature type="compositionally biased region" description="Basic residues" evidence="1">
    <location>
        <begin position="209"/>
        <end position="225"/>
    </location>
</feature>
<feature type="compositionally biased region" description="Basic residues" evidence="1">
    <location>
        <begin position="167"/>
        <end position="190"/>
    </location>
</feature>
<feature type="region of interest" description="Disordered" evidence="1">
    <location>
        <begin position="1"/>
        <end position="22"/>
    </location>
</feature>
<evidence type="ECO:0000256" key="1">
    <source>
        <dbReference type="SAM" id="MobiDB-lite"/>
    </source>
</evidence>
<feature type="compositionally biased region" description="Basic and acidic residues" evidence="1">
    <location>
        <begin position="198"/>
        <end position="208"/>
    </location>
</feature>
<dbReference type="Proteomes" id="UP001189429">
    <property type="component" value="Unassembled WGS sequence"/>
</dbReference>
<sequence>MTEVRRVRRRAQPQRPVAGTSGSCDSGVRFYAARSRAAKESASCFAIAERLHQFAVVDGARAGGEPSSREATQRCAQFCAGQLSRLVSYAFAEQARQGALGSEGAEAVAEAEASGAFDAWGGGAAQAPEVTRAVSAWASALQDGFALCEQKRASAVRLGAGGRLRRPPVCRRAQRRLRRQRGPRAGRGGHRGGGGQLDHLRRGLEPALRRQRSRLGRRHARRHGAPRAAGGSSDADAGRCGCEADQRLTAQPDVVRHDHADARRFVILGSPGVWTQGPRLPLQWAVEAYRSGRRARRTSWCGGARGTPWRSCSCCRPDWAARAVPCRRTAPWREGLRSRGRRGPVAAAH</sequence>